<sequence length="255" mass="29136">MISLSNIIKQRSSSMPEKKRRTISLREIKLPESEADFSAEQDPEFLLKSAQQEAGKIYEKANAELEQIRRQIEEERSSWETEREALIEQAKKEGFEAGFELGKNEARKTYESYLEDANTIVRTARRDYEEKIEQSAEEIVTLAVSLAKKVWGQKSDDKAAFMTLVKQVLSEMKEFDDISIYVDPDYYTEVQSHKNELEALLQYGSHIAIYADDKAAKGTCYVETAFGRIDAGIDTQLQQLKQKLISLLETAGEGR</sequence>
<dbReference type="NCBIfam" id="TIGR03825">
    <property type="entry name" value="FliH_bacil"/>
    <property type="match status" value="1"/>
</dbReference>
<gene>
    <name evidence="11" type="ORF">BW143_04420</name>
</gene>
<keyword evidence="11" id="KW-0966">Cell projection</keyword>
<dbReference type="OrthoDB" id="19020at2"/>
<dbReference type="EMBL" id="MTJL01000007">
    <property type="protein sequence ID" value="OMI08297.1"/>
    <property type="molecule type" value="Genomic_DNA"/>
</dbReference>
<proteinExistence type="inferred from homology"/>
<evidence type="ECO:0000313" key="12">
    <source>
        <dbReference type="Proteomes" id="UP000187367"/>
    </source>
</evidence>
<evidence type="ECO:0000256" key="3">
    <source>
        <dbReference type="ARBA" id="ARBA00022448"/>
    </source>
</evidence>
<evidence type="ECO:0000256" key="2">
    <source>
        <dbReference type="ARBA" id="ARBA00006602"/>
    </source>
</evidence>
<evidence type="ECO:0000256" key="8">
    <source>
        <dbReference type="SAM" id="Coils"/>
    </source>
</evidence>
<feature type="compositionally biased region" description="Polar residues" evidence="9">
    <location>
        <begin position="1"/>
        <end position="15"/>
    </location>
</feature>
<feature type="coiled-coil region" evidence="8">
    <location>
        <begin position="51"/>
        <end position="89"/>
    </location>
</feature>
<dbReference type="PANTHER" id="PTHR34982">
    <property type="entry name" value="YOP PROTEINS TRANSLOCATION PROTEIN L"/>
    <property type="match status" value="1"/>
</dbReference>
<feature type="domain" description="Flagellar assembly protein FliH/Type III secretion system HrpE" evidence="10">
    <location>
        <begin position="120"/>
        <end position="240"/>
    </location>
</feature>
<evidence type="ECO:0000256" key="4">
    <source>
        <dbReference type="ARBA" id="ARBA00022795"/>
    </source>
</evidence>
<dbReference type="Pfam" id="PF02108">
    <property type="entry name" value="FliH"/>
    <property type="match status" value="1"/>
</dbReference>
<evidence type="ECO:0000256" key="7">
    <source>
        <dbReference type="NCBIfam" id="TIGR03825"/>
    </source>
</evidence>
<reference evidence="11 12" key="1">
    <citation type="submission" date="2017-01" db="EMBL/GenBank/DDBJ databases">
        <title>Bacillus phylogenomics.</title>
        <authorList>
            <person name="Dunlap C."/>
        </authorList>
    </citation>
    <scope>NUCLEOTIDE SEQUENCE [LARGE SCALE GENOMIC DNA]</scope>
    <source>
        <strain evidence="11 12">NRRL B-41282</strain>
    </source>
</reference>
<dbReference type="InterPro" id="IPR051472">
    <property type="entry name" value="T3SS_Stator/FliH"/>
</dbReference>
<keyword evidence="11" id="KW-0282">Flagellum</keyword>
<keyword evidence="11" id="KW-0969">Cilium</keyword>
<dbReference type="RefSeq" id="WP_076760516.1">
    <property type="nucleotide sequence ID" value="NZ_JARMMH010000004.1"/>
</dbReference>
<dbReference type="InterPro" id="IPR022524">
    <property type="entry name" value="FliH_Bacilli"/>
</dbReference>
<dbReference type="InterPro" id="IPR018035">
    <property type="entry name" value="Flagellar_FliH/T3SS_HrpE"/>
</dbReference>
<accession>A0A1R1RZ94</accession>
<name>A0A1R1QUH6_9BACI</name>
<evidence type="ECO:0000256" key="9">
    <source>
        <dbReference type="SAM" id="MobiDB-lite"/>
    </source>
</evidence>
<comment type="similarity">
    <text evidence="2">Belongs to the FliH family.</text>
</comment>
<dbReference type="GO" id="GO:0005829">
    <property type="term" value="C:cytosol"/>
    <property type="evidence" value="ECO:0007669"/>
    <property type="project" value="TreeGrafter"/>
</dbReference>
<dbReference type="GO" id="GO:0015031">
    <property type="term" value="P:protein transport"/>
    <property type="evidence" value="ECO:0007669"/>
    <property type="project" value="UniProtKB-KW"/>
</dbReference>
<keyword evidence="3" id="KW-0813">Transport</keyword>
<dbReference type="Proteomes" id="UP000187367">
    <property type="component" value="Unassembled WGS sequence"/>
</dbReference>
<keyword evidence="6" id="KW-1006">Bacterial flagellum protein export</keyword>
<protein>
    <recommendedName>
        <fullName evidence="7">Flagellar assembly protein FliH</fullName>
    </recommendedName>
</protein>
<keyword evidence="8" id="KW-0175">Coiled coil</keyword>
<evidence type="ECO:0000256" key="1">
    <source>
        <dbReference type="ARBA" id="ARBA00003041"/>
    </source>
</evidence>
<organism evidence="11 12">
    <name type="scientific">Bacillus swezeyi</name>
    <dbReference type="NCBI Taxonomy" id="1925020"/>
    <lineage>
        <taxon>Bacteria</taxon>
        <taxon>Bacillati</taxon>
        <taxon>Bacillota</taxon>
        <taxon>Bacilli</taxon>
        <taxon>Bacillales</taxon>
        <taxon>Bacillaceae</taxon>
        <taxon>Bacillus</taxon>
    </lineage>
</organism>
<keyword evidence="4" id="KW-1005">Bacterial flagellum biogenesis</keyword>
<comment type="caution">
    <text evidence="11">The sequence shown here is derived from an EMBL/GenBank/DDBJ whole genome shotgun (WGS) entry which is preliminary data.</text>
</comment>
<comment type="function">
    <text evidence="1">Needed for flagellar regrowth and assembly.</text>
</comment>
<dbReference type="PANTHER" id="PTHR34982:SF1">
    <property type="entry name" value="FLAGELLAR ASSEMBLY PROTEIN FLIH"/>
    <property type="match status" value="1"/>
</dbReference>
<dbReference type="AlphaFoldDB" id="A0A1R1QUH6"/>
<evidence type="ECO:0000313" key="11">
    <source>
        <dbReference type="EMBL" id="OMI08297.1"/>
    </source>
</evidence>
<accession>A0A1R1QUH6</accession>
<evidence type="ECO:0000259" key="10">
    <source>
        <dbReference type="Pfam" id="PF02108"/>
    </source>
</evidence>
<keyword evidence="5" id="KW-0653">Protein transport</keyword>
<keyword evidence="12" id="KW-1185">Reference proteome</keyword>
<evidence type="ECO:0000256" key="5">
    <source>
        <dbReference type="ARBA" id="ARBA00022927"/>
    </source>
</evidence>
<feature type="region of interest" description="Disordered" evidence="9">
    <location>
        <begin position="1"/>
        <end position="22"/>
    </location>
</feature>
<evidence type="ECO:0000256" key="6">
    <source>
        <dbReference type="ARBA" id="ARBA00023225"/>
    </source>
</evidence>
<dbReference type="GO" id="GO:0044781">
    <property type="term" value="P:bacterial-type flagellum organization"/>
    <property type="evidence" value="ECO:0007669"/>
    <property type="project" value="UniProtKB-KW"/>
</dbReference>